<feature type="domain" description="Molybdopterin dinucleotide-binding" evidence="9">
    <location>
        <begin position="725"/>
        <end position="839"/>
    </location>
</feature>
<keyword evidence="6" id="KW-0560">Oxidoreductase</keyword>
<evidence type="ECO:0000313" key="10">
    <source>
        <dbReference type="EMBL" id="MCW8084781.1"/>
    </source>
</evidence>
<evidence type="ECO:0000259" key="8">
    <source>
        <dbReference type="Pfam" id="PF00384"/>
    </source>
</evidence>
<reference evidence="10 11" key="1">
    <citation type="submission" date="2022-10" db="EMBL/GenBank/DDBJ databases">
        <title>Roseococcus glaciei nov., sp. nov., isolated from glacier.</title>
        <authorList>
            <person name="Liu Q."/>
            <person name="Xin Y.-H."/>
        </authorList>
    </citation>
    <scope>NUCLEOTIDE SEQUENCE [LARGE SCALE GENOMIC DNA]</scope>
    <source>
        <strain evidence="10 11">MDT2-1-1</strain>
    </source>
</reference>
<evidence type="ECO:0000256" key="6">
    <source>
        <dbReference type="ARBA" id="ARBA00023002"/>
    </source>
</evidence>
<dbReference type="InterPro" id="IPR009010">
    <property type="entry name" value="Asp_de-COase-like_dom_sf"/>
</dbReference>
<protein>
    <submittedName>
        <fullName evidence="10">Molybdopterin-dependent oxidoreductase</fullName>
    </submittedName>
</protein>
<evidence type="ECO:0000256" key="4">
    <source>
        <dbReference type="ARBA" id="ARBA00022485"/>
    </source>
</evidence>
<proteinExistence type="inferred from homology"/>
<dbReference type="InterPro" id="IPR006657">
    <property type="entry name" value="MoPterin_dinucl-bd_dom"/>
</dbReference>
<comment type="subcellular location">
    <subcellularLocation>
        <location evidence="2">Cell envelope</location>
    </subcellularLocation>
</comment>
<feature type="domain" description="Molybdopterin oxidoreductase" evidence="8">
    <location>
        <begin position="19"/>
        <end position="412"/>
    </location>
</feature>
<comment type="similarity">
    <text evidence="3">Belongs to the prokaryotic molybdopterin-containing oxidoreductase family.</text>
</comment>
<dbReference type="InterPro" id="IPR006656">
    <property type="entry name" value="Mopterin_OxRdtase"/>
</dbReference>
<comment type="cofactor">
    <cofactor evidence="1">
        <name>[4Fe-4S] cluster</name>
        <dbReference type="ChEBI" id="CHEBI:49883"/>
    </cofactor>
</comment>
<dbReference type="Gene3D" id="2.40.40.20">
    <property type="match status" value="1"/>
</dbReference>
<dbReference type="SUPFAM" id="SSF53706">
    <property type="entry name" value="Formate dehydrogenase/DMSO reductase, domains 1-3"/>
    <property type="match status" value="1"/>
</dbReference>
<accession>A0ABT3NRJ5</accession>
<keyword evidence="4" id="KW-0408">Iron</keyword>
<organism evidence="10 11">
    <name type="scientific">Sabulicella glaciei</name>
    <dbReference type="NCBI Taxonomy" id="2984948"/>
    <lineage>
        <taxon>Bacteria</taxon>
        <taxon>Pseudomonadati</taxon>
        <taxon>Pseudomonadota</taxon>
        <taxon>Alphaproteobacteria</taxon>
        <taxon>Acetobacterales</taxon>
        <taxon>Acetobacteraceae</taxon>
        <taxon>Sabulicella</taxon>
    </lineage>
</organism>
<dbReference type="Gene3D" id="3.40.228.10">
    <property type="entry name" value="Dimethylsulfoxide Reductase, domain 2"/>
    <property type="match status" value="2"/>
</dbReference>
<comment type="caution">
    <text evidence="10">The sequence shown here is derived from an EMBL/GenBank/DDBJ whole genome shotgun (WGS) entry which is preliminary data.</text>
</comment>
<evidence type="ECO:0000259" key="9">
    <source>
        <dbReference type="Pfam" id="PF01568"/>
    </source>
</evidence>
<keyword evidence="4" id="KW-0411">Iron-sulfur</keyword>
<evidence type="ECO:0000256" key="5">
    <source>
        <dbReference type="ARBA" id="ARBA00022723"/>
    </source>
</evidence>
<sequence length="863" mass="95772">MPSLGTTFGRGAATMPQWDLARSDVVLVMGSNMAENHPIAFRFAMQAKLRGATLIHVDPRFTRTSAMCDIYAPIRAGTDIAFLGGIIHYLLENDLWFREWAVPYTNIATIIEDGFAGPEGDGTFSGWKEEETRYGTETWQYKGLTVPSPLAEAWMETGGDFAERVSHLRDGPPPRDETLQHPNCVYQIMRRHFARYTPEMVERITGCPRDLFLRICEAMARNSGRERTGAICYAVGWNHHSTGAQIIRAGAILMGLLGNVGRPGAGMLALRGHTSIQGSTDIATLYDLMPGYLPQPHALRPHGTLEEYLKVETAPTGWWSEFPKYAVSLLRAFYGGEASAANGWGYDWMPRIVGDHSMLPMTLAMDNGVMSGLFVMGQNPAVGGSNSKLVQRGLAKLEWMVVRDIAETDTATFWRDGHLIRDGEMRPEEIGTEVFLMPGSLSGEKAGSFTNTHRLVQWHDKVVDAPGDSTSELWFVDELGRRLRKLYAGSTRPEDQPIINLRWDYPRDEEDEPDAEAVLREINGHRCADGQLLSTFQDLKEDGSTACGTWIYTGVFPEAGKNLARARKADGPEGPGTHLGWGFAWPANRRTLNNRASADPDGRPWSERKKLIQWSEEKGEWSGPDVPDFPKDKRPDYQPNWEERPKGVAAHSGSEPFIMLADGRAGLFAPSGLKDGPLPEHYESVETPATNPLHPSMSSSPAAKRWDQQDNRLAPPGDPRYPHMLTTFRLTEHHSGGTPTRIVTTTAELQPEMFCEIPVELAGTLGIRMGDWVVLATERGEIETKAMVTSRLRPFRLPDGSECHQLALPWHFGWAGFATGDVANVLTSVVGDANTGMHENKSLACALRPGRLNRVQRPRREAR</sequence>
<dbReference type="PANTHER" id="PTHR43598:SF1">
    <property type="entry name" value="FORMATE DEHYDROGENASE-O MAJOR SUBUNIT"/>
    <property type="match status" value="1"/>
</dbReference>
<dbReference type="PANTHER" id="PTHR43598">
    <property type="entry name" value="TUNGSTEN-CONTAINING FORMYLMETHANOFURAN DEHYDROGENASE 2 SUBUNIT B"/>
    <property type="match status" value="1"/>
</dbReference>
<dbReference type="Pfam" id="PF01568">
    <property type="entry name" value="Molydop_binding"/>
    <property type="match status" value="1"/>
</dbReference>
<evidence type="ECO:0000313" key="11">
    <source>
        <dbReference type="Proteomes" id="UP001526430"/>
    </source>
</evidence>
<evidence type="ECO:0000256" key="3">
    <source>
        <dbReference type="ARBA" id="ARBA00010312"/>
    </source>
</evidence>
<evidence type="ECO:0000256" key="1">
    <source>
        <dbReference type="ARBA" id="ARBA00001966"/>
    </source>
</evidence>
<keyword evidence="4" id="KW-0004">4Fe-4S</keyword>
<feature type="compositionally biased region" description="Basic and acidic residues" evidence="7">
    <location>
        <begin position="628"/>
        <end position="646"/>
    </location>
</feature>
<name>A0ABT3NRJ5_9PROT</name>
<evidence type="ECO:0000256" key="2">
    <source>
        <dbReference type="ARBA" id="ARBA00004196"/>
    </source>
</evidence>
<keyword evidence="5" id="KW-0479">Metal-binding</keyword>
<evidence type="ECO:0000256" key="7">
    <source>
        <dbReference type="SAM" id="MobiDB-lite"/>
    </source>
</evidence>
<gene>
    <name evidence="10" type="ORF">OF850_04010</name>
</gene>
<feature type="region of interest" description="Disordered" evidence="7">
    <location>
        <begin position="678"/>
        <end position="720"/>
    </location>
</feature>
<dbReference type="Pfam" id="PF00384">
    <property type="entry name" value="Molybdopterin"/>
    <property type="match status" value="1"/>
</dbReference>
<dbReference type="Gene3D" id="3.40.50.740">
    <property type="match status" value="1"/>
</dbReference>
<dbReference type="Proteomes" id="UP001526430">
    <property type="component" value="Unassembled WGS sequence"/>
</dbReference>
<feature type="region of interest" description="Disordered" evidence="7">
    <location>
        <begin position="614"/>
        <end position="649"/>
    </location>
</feature>
<keyword evidence="11" id="KW-1185">Reference proteome</keyword>
<dbReference type="EMBL" id="JAPFQI010000001">
    <property type="protein sequence ID" value="MCW8084781.1"/>
    <property type="molecule type" value="Genomic_DNA"/>
</dbReference>
<dbReference type="SUPFAM" id="SSF50692">
    <property type="entry name" value="ADC-like"/>
    <property type="match status" value="1"/>
</dbReference>